<dbReference type="PROSITE" id="PS50885">
    <property type="entry name" value="HAMP"/>
    <property type="match status" value="1"/>
</dbReference>
<dbReference type="Pfam" id="PF00512">
    <property type="entry name" value="HisKA"/>
    <property type="match status" value="1"/>
</dbReference>
<dbReference type="InterPro" id="IPR004358">
    <property type="entry name" value="Sig_transdc_His_kin-like_C"/>
</dbReference>
<organism evidence="17 18">
    <name type="scientific">Candidatus Magnetominusculus xianensis</name>
    <dbReference type="NCBI Taxonomy" id="1748249"/>
    <lineage>
        <taxon>Bacteria</taxon>
        <taxon>Pseudomonadati</taxon>
        <taxon>Nitrospirota</taxon>
        <taxon>Nitrospiria</taxon>
        <taxon>Nitrospirales</taxon>
        <taxon>Nitrospiraceae</taxon>
        <taxon>Candidatus Magnetominusculus</taxon>
    </lineage>
</organism>
<dbReference type="PANTHER" id="PTHR45528">
    <property type="entry name" value="SENSOR HISTIDINE KINASE CPXA"/>
    <property type="match status" value="1"/>
</dbReference>
<evidence type="ECO:0000256" key="9">
    <source>
        <dbReference type="ARBA" id="ARBA00022777"/>
    </source>
</evidence>
<dbReference type="RefSeq" id="WP_085051634.1">
    <property type="nucleotide sequence ID" value="NZ_LNQR01000033.1"/>
</dbReference>
<dbReference type="SMART" id="SM00387">
    <property type="entry name" value="HATPase_c"/>
    <property type="match status" value="1"/>
</dbReference>
<feature type="domain" description="Histidine kinase" evidence="15">
    <location>
        <begin position="238"/>
        <end position="447"/>
    </location>
</feature>
<dbReference type="InterPro" id="IPR003661">
    <property type="entry name" value="HisK_dim/P_dom"/>
</dbReference>
<dbReference type="Proteomes" id="UP000060487">
    <property type="component" value="Unassembled WGS sequence"/>
</dbReference>
<name>A0ABR5SH80_9BACT</name>
<evidence type="ECO:0000256" key="4">
    <source>
        <dbReference type="ARBA" id="ARBA00022475"/>
    </source>
</evidence>
<keyword evidence="10" id="KW-0067">ATP-binding</keyword>
<feature type="transmembrane region" description="Helical" evidence="14">
    <location>
        <begin position="156"/>
        <end position="181"/>
    </location>
</feature>
<dbReference type="Gene3D" id="1.10.287.130">
    <property type="match status" value="1"/>
</dbReference>
<keyword evidence="9 17" id="KW-0418">Kinase</keyword>
<evidence type="ECO:0000256" key="3">
    <source>
        <dbReference type="ARBA" id="ARBA00012438"/>
    </source>
</evidence>
<keyword evidence="5" id="KW-0597">Phosphoprotein</keyword>
<dbReference type="Pfam" id="PF02518">
    <property type="entry name" value="HATPase_c"/>
    <property type="match status" value="1"/>
</dbReference>
<dbReference type="PANTHER" id="PTHR45528:SF1">
    <property type="entry name" value="SENSOR HISTIDINE KINASE CPXA"/>
    <property type="match status" value="1"/>
</dbReference>
<evidence type="ECO:0000256" key="11">
    <source>
        <dbReference type="ARBA" id="ARBA00022989"/>
    </source>
</evidence>
<gene>
    <name evidence="17" type="ORF">ASN18_0993</name>
</gene>
<reference evidence="17 18" key="1">
    <citation type="submission" date="2015-11" db="EMBL/GenBank/DDBJ databases">
        <authorList>
            <person name="Lin W."/>
        </authorList>
    </citation>
    <scope>NUCLEOTIDE SEQUENCE [LARGE SCALE GENOMIC DNA]</scope>
    <source>
        <strain evidence="17 18">HCH-1</strain>
    </source>
</reference>
<dbReference type="Gene3D" id="3.30.565.10">
    <property type="entry name" value="Histidine kinase-like ATPase, C-terminal domain"/>
    <property type="match status" value="1"/>
</dbReference>
<evidence type="ECO:0000259" key="15">
    <source>
        <dbReference type="PROSITE" id="PS50109"/>
    </source>
</evidence>
<keyword evidence="18" id="KW-1185">Reference proteome</keyword>
<accession>A0ABR5SH80</accession>
<dbReference type="InterPro" id="IPR036890">
    <property type="entry name" value="HATPase_C_sf"/>
</dbReference>
<evidence type="ECO:0000259" key="16">
    <source>
        <dbReference type="PROSITE" id="PS50885"/>
    </source>
</evidence>
<dbReference type="EC" id="2.7.13.3" evidence="3"/>
<keyword evidence="13 14" id="KW-0472">Membrane</keyword>
<dbReference type="CDD" id="cd00082">
    <property type="entry name" value="HisKA"/>
    <property type="match status" value="1"/>
</dbReference>
<keyword evidence="7 14" id="KW-0812">Transmembrane</keyword>
<dbReference type="PRINTS" id="PR00344">
    <property type="entry name" value="BCTRLSENSOR"/>
</dbReference>
<keyword evidence="11 14" id="KW-1133">Transmembrane helix</keyword>
<dbReference type="InterPro" id="IPR003594">
    <property type="entry name" value="HATPase_dom"/>
</dbReference>
<keyword evidence="6 17" id="KW-0808">Transferase</keyword>
<feature type="domain" description="HAMP" evidence="16">
    <location>
        <begin position="178"/>
        <end position="230"/>
    </location>
</feature>
<dbReference type="SUPFAM" id="SSF47384">
    <property type="entry name" value="Homodimeric domain of signal transducing histidine kinase"/>
    <property type="match status" value="1"/>
</dbReference>
<dbReference type="SUPFAM" id="SSF55874">
    <property type="entry name" value="ATPase domain of HSP90 chaperone/DNA topoisomerase II/histidine kinase"/>
    <property type="match status" value="1"/>
</dbReference>
<evidence type="ECO:0000256" key="13">
    <source>
        <dbReference type="ARBA" id="ARBA00023136"/>
    </source>
</evidence>
<evidence type="ECO:0000256" key="5">
    <source>
        <dbReference type="ARBA" id="ARBA00022553"/>
    </source>
</evidence>
<evidence type="ECO:0000256" key="8">
    <source>
        <dbReference type="ARBA" id="ARBA00022741"/>
    </source>
</evidence>
<evidence type="ECO:0000256" key="1">
    <source>
        <dbReference type="ARBA" id="ARBA00000085"/>
    </source>
</evidence>
<comment type="caution">
    <text evidence="17">The sequence shown here is derived from an EMBL/GenBank/DDBJ whole genome shotgun (WGS) entry which is preliminary data.</text>
</comment>
<dbReference type="Gene3D" id="6.10.340.10">
    <property type="match status" value="1"/>
</dbReference>
<evidence type="ECO:0000313" key="18">
    <source>
        <dbReference type="Proteomes" id="UP000060487"/>
    </source>
</evidence>
<dbReference type="SMART" id="SM00304">
    <property type="entry name" value="HAMP"/>
    <property type="match status" value="1"/>
</dbReference>
<evidence type="ECO:0000256" key="12">
    <source>
        <dbReference type="ARBA" id="ARBA00023012"/>
    </source>
</evidence>
<dbReference type="SMART" id="SM00388">
    <property type="entry name" value="HisKA"/>
    <property type="match status" value="1"/>
</dbReference>
<keyword evidence="8" id="KW-0547">Nucleotide-binding</keyword>
<evidence type="ECO:0000256" key="14">
    <source>
        <dbReference type="SAM" id="Phobius"/>
    </source>
</evidence>
<comment type="subcellular location">
    <subcellularLocation>
        <location evidence="2">Cell membrane</location>
        <topology evidence="2">Multi-pass membrane protein</topology>
    </subcellularLocation>
</comment>
<dbReference type="InterPro" id="IPR005467">
    <property type="entry name" value="His_kinase_dom"/>
</dbReference>
<dbReference type="PROSITE" id="PS50109">
    <property type="entry name" value="HIS_KIN"/>
    <property type="match status" value="1"/>
</dbReference>
<comment type="catalytic activity">
    <reaction evidence="1">
        <text>ATP + protein L-histidine = ADP + protein N-phospho-L-histidine.</text>
        <dbReference type="EC" id="2.7.13.3"/>
    </reaction>
</comment>
<evidence type="ECO:0000313" key="17">
    <source>
        <dbReference type="EMBL" id="KWT91046.1"/>
    </source>
</evidence>
<dbReference type="InterPro" id="IPR003660">
    <property type="entry name" value="HAMP_dom"/>
</dbReference>
<dbReference type="CDD" id="cd06225">
    <property type="entry name" value="HAMP"/>
    <property type="match status" value="1"/>
</dbReference>
<evidence type="ECO:0000256" key="7">
    <source>
        <dbReference type="ARBA" id="ARBA00022692"/>
    </source>
</evidence>
<keyword evidence="12" id="KW-0902">Two-component regulatory system</keyword>
<dbReference type="SUPFAM" id="SSF158472">
    <property type="entry name" value="HAMP domain-like"/>
    <property type="match status" value="1"/>
</dbReference>
<dbReference type="EMBL" id="LNQR01000033">
    <property type="protein sequence ID" value="KWT91046.1"/>
    <property type="molecule type" value="Genomic_DNA"/>
</dbReference>
<evidence type="ECO:0000256" key="10">
    <source>
        <dbReference type="ARBA" id="ARBA00022840"/>
    </source>
</evidence>
<evidence type="ECO:0000256" key="6">
    <source>
        <dbReference type="ARBA" id="ARBA00022679"/>
    </source>
</evidence>
<dbReference type="GO" id="GO:0004673">
    <property type="term" value="F:protein histidine kinase activity"/>
    <property type="evidence" value="ECO:0007669"/>
    <property type="project" value="UniProtKB-EC"/>
</dbReference>
<dbReference type="InterPro" id="IPR036097">
    <property type="entry name" value="HisK_dim/P_sf"/>
</dbReference>
<dbReference type="Pfam" id="PF00672">
    <property type="entry name" value="HAMP"/>
    <property type="match status" value="1"/>
</dbReference>
<protein>
    <recommendedName>
        <fullName evidence="3">histidine kinase</fullName>
        <ecNumber evidence="3">2.7.13.3</ecNumber>
    </recommendedName>
</protein>
<keyword evidence="4" id="KW-1003">Cell membrane</keyword>
<evidence type="ECO:0000256" key="2">
    <source>
        <dbReference type="ARBA" id="ARBA00004651"/>
    </source>
</evidence>
<dbReference type="InterPro" id="IPR050398">
    <property type="entry name" value="HssS/ArlS-like"/>
</dbReference>
<sequence length="451" mass="49329">MRNKIFLAFIAVIITALVSGYIFKWLMSRDFNDYVGTMQNQHIYWVVASLEESHKDGEWDNSVMFEAVHWATMLGFDIQVLDASGGIIMDSGQVYDMLPHAMRHRMMDMLEHNKATGQYLLYPLTIGGVQFGTVKIRPAQGYVAIKEELFKKHGAYFMLVSLGVAGGGSVLLAFLFTRLLINPVKRLREASDKIAKGDLKVRCAAGSNDEVGALAASFNQMAAALEREDLLRKHVMTNITHELRTPLTIMKANVEAVIDGVINTPAEALRNINQGIDRLTGLVKGIEDMVKAEENVLRKCHYEAIVLSGFISSLAEPFLQAAAQKGLSIIVDISDSLRVTTDREKLETILINLISNAVKFTMSGGVAITGAQEDDGFSISIKDSGLGITAEEQALIFGRFYKKGAASGMGIGLSIVKELVSVLNGTITVESEVGKGSIFTVRFISTKTILL</sequence>
<proteinExistence type="predicted"/>